<dbReference type="EMBL" id="CAWUPB010000893">
    <property type="protein sequence ID" value="CAK7328440.1"/>
    <property type="molecule type" value="Genomic_DNA"/>
</dbReference>
<sequence length="74" mass="8668">MFFRVKNSAKLTKLMDIYCEKRGLKPKTVQFIYNHRRITRRHTPAGLQMKDGDEIDAMLHFNGGGYKASKHEEI</sequence>
<dbReference type="SUPFAM" id="SSF54236">
    <property type="entry name" value="Ubiquitin-like"/>
    <property type="match status" value="1"/>
</dbReference>
<dbReference type="AlphaFoldDB" id="A0AAV1R5Z8"/>
<evidence type="ECO:0000313" key="2">
    <source>
        <dbReference type="EMBL" id="CAK7328440.1"/>
    </source>
</evidence>
<reference evidence="2 3" key="1">
    <citation type="submission" date="2024-01" db="EMBL/GenBank/DDBJ databases">
        <authorList>
            <person name="Waweru B."/>
        </authorList>
    </citation>
    <scope>NUCLEOTIDE SEQUENCE [LARGE SCALE GENOMIC DNA]</scope>
</reference>
<comment type="caution">
    <text evidence="2">The sequence shown here is derived from an EMBL/GenBank/DDBJ whole genome shotgun (WGS) entry which is preliminary data.</text>
</comment>
<proteinExistence type="predicted"/>
<accession>A0AAV1R5Z8</accession>
<dbReference type="Pfam" id="PF11976">
    <property type="entry name" value="Rad60-SLD"/>
    <property type="match status" value="1"/>
</dbReference>
<dbReference type="Proteomes" id="UP001314170">
    <property type="component" value="Unassembled WGS sequence"/>
</dbReference>
<evidence type="ECO:0000313" key="3">
    <source>
        <dbReference type="Proteomes" id="UP001314170"/>
    </source>
</evidence>
<evidence type="ECO:0000259" key="1">
    <source>
        <dbReference type="Pfam" id="PF11976"/>
    </source>
</evidence>
<feature type="domain" description="Rad60/SUMO-like" evidence="1">
    <location>
        <begin position="1"/>
        <end position="59"/>
    </location>
</feature>
<dbReference type="Gene3D" id="3.10.20.90">
    <property type="entry name" value="Phosphatidylinositol 3-kinase Catalytic Subunit, Chain A, domain 1"/>
    <property type="match status" value="1"/>
</dbReference>
<organism evidence="2 3">
    <name type="scientific">Dovyalis caffra</name>
    <dbReference type="NCBI Taxonomy" id="77055"/>
    <lineage>
        <taxon>Eukaryota</taxon>
        <taxon>Viridiplantae</taxon>
        <taxon>Streptophyta</taxon>
        <taxon>Embryophyta</taxon>
        <taxon>Tracheophyta</taxon>
        <taxon>Spermatophyta</taxon>
        <taxon>Magnoliopsida</taxon>
        <taxon>eudicotyledons</taxon>
        <taxon>Gunneridae</taxon>
        <taxon>Pentapetalae</taxon>
        <taxon>rosids</taxon>
        <taxon>fabids</taxon>
        <taxon>Malpighiales</taxon>
        <taxon>Salicaceae</taxon>
        <taxon>Flacourtieae</taxon>
        <taxon>Dovyalis</taxon>
    </lineage>
</organism>
<gene>
    <name evidence="2" type="ORF">DCAF_LOCUS6163</name>
</gene>
<dbReference type="InterPro" id="IPR022617">
    <property type="entry name" value="Rad60/SUMO-like_dom"/>
</dbReference>
<dbReference type="PANTHER" id="PTHR10562">
    <property type="entry name" value="SMALL UBIQUITIN-RELATED MODIFIER"/>
    <property type="match status" value="1"/>
</dbReference>
<protein>
    <recommendedName>
        <fullName evidence="1">Rad60/SUMO-like domain-containing protein</fullName>
    </recommendedName>
</protein>
<name>A0AAV1R5Z8_9ROSI</name>
<keyword evidence="3" id="KW-1185">Reference proteome</keyword>
<dbReference type="InterPro" id="IPR029071">
    <property type="entry name" value="Ubiquitin-like_domsf"/>
</dbReference>